<feature type="transmembrane region" description="Helical" evidence="6">
    <location>
        <begin position="326"/>
        <end position="348"/>
    </location>
</feature>
<feature type="transmembrane region" description="Helical" evidence="6">
    <location>
        <begin position="403"/>
        <end position="422"/>
    </location>
</feature>
<dbReference type="Pfam" id="PF00854">
    <property type="entry name" value="PTR2"/>
    <property type="match status" value="1"/>
</dbReference>
<evidence type="ECO:0000256" key="1">
    <source>
        <dbReference type="ARBA" id="ARBA00004141"/>
    </source>
</evidence>
<dbReference type="Gene3D" id="1.20.1250.20">
    <property type="entry name" value="MFS general substrate transporter like domains"/>
    <property type="match status" value="1"/>
</dbReference>
<feature type="transmembrane region" description="Helical" evidence="6">
    <location>
        <begin position="97"/>
        <end position="116"/>
    </location>
</feature>
<evidence type="ECO:0000256" key="6">
    <source>
        <dbReference type="SAM" id="Phobius"/>
    </source>
</evidence>
<comment type="subcellular location">
    <subcellularLocation>
        <location evidence="1">Membrane</location>
        <topology evidence="1">Multi-pass membrane protein</topology>
    </subcellularLocation>
</comment>
<dbReference type="STRING" id="29655.A0A0K9NJX1"/>
<dbReference type="PANTHER" id="PTHR11654">
    <property type="entry name" value="OLIGOPEPTIDE TRANSPORTER-RELATED"/>
    <property type="match status" value="1"/>
</dbReference>
<feature type="transmembrane region" description="Helical" evidence="6">
    <location>
        <begin position="142"/>
        <end position="163"/>
    </location>
</feature>
<dbReference type="GO" id="GO:0016020">
    <property type="term" value="C:membrane"/>
    <property type="evidence" value="ECO:0000318"/>
    <property type="project" value="GO_Central"/>
</dbReference>
<dbReference type="OrthoDB" id="8904098at2759"/>
<feature type="transmembrane region" description="Helical" evidence="6">
    <location>
        <begin position="484"/>
        <end position="507"/>
    </location>
</feature>
<feature type="transmembrane region" description="Helical" evidence="6">
    <location>
        <begin position="212"/>
        <end position="240"/>
    </location>
</feature>
<gene>
    <name evidence="7" type="ORF">ZOSMA_8G00620</name>
</gene>
<sequence length="568" mass="63834">MASLMNLRFLDWKGDVLKKKTHGGSRAAMFIYVMVAMTSMAYVPNVFNIVTYLRKNMNTNVADSSTIITNFIGATSASSLLGGFLSDSYVDRFKTIIIFTPFQLFGFFLLALQAHIPSLQPQQCYVLGQQLNCKEVEGSNAVILYIGLYTIALGEGCMRAAIASFGGDQFNDDDPIEKEQKSSFFNWYTFGISLGVFSGLILVVWVENNKGWDFGFGLCALIILVGLLTFASGFSFYRILKPTGSPLTRMLQVFVVAFKKRKLYLFENTDARSKERIEEDANVIEILPHTNDFKFLDKATIFDGRTDDWSLCNITKVEETKIILRMIPIFLCVVVGYIPIPLLTSFTIQQGITMDTRIGMFNISPATLFIIPVIFQMFILVVYDCLFMPFARKITGHVGGITYLQRVGVGFLSIILATLVAAEVEGKRRKIAKENGLLNSKEMVPMSLFWLGMQFFILGITDVTCFVGLLEFFTREVSSGMKSIGTAIFWCAIGIASLLGTIIVRVLNKVTRHGEKGMGWLDGGNLNQSRLDLFYWFLCVLGTIGFFNYLYWARRYVYRQNSHVCVSS</sequence>
<dbReference type="SUPFAM" id="SSF103473">
    <property type="entry name" value="MFS general substrate transporter"/>
    <property type="match status" value="1"/>
</dbReference>
<comment type="similarity">
    <text evidence="2">Belongs to the major facilitator superfamily. Proton-dependent oligopeptide transporter (POT/PTR) (TC 2.A.17) family.</text>
</comment>
<dbReference type="OMA" id="CKEAHGW"/>
<keyword evidence="8" id="KW-1185">Reference proteome</keyword>
<evidence type="ECO:0000256" key="2">
    <source>
        <dbReference type="ARBA" id="ARBA00005982"/>
    </source>
</evidence>
<evidence type="ECO:0000313" key="8">
    <source>
        <dbReference type="Proteomes" id="UP000036987"/>
    </source>
</evidence>
<keyword evidence="4 6" id="KW-1133">Transmembrane helix</keyword>
<keyword evidence="3 6" id="KW-0812">Transmembrane</keyword>
<evidence type="ECO:0000256" key="4">
    <source>
        <dbReference type="ARBA" id="ARBA00022989"/>
    </source>
</evidence>
<evidence type="ECO:0000256" key="5">
    <source>
        <dbReference type="ARBA" id="ARBA00023136"/>
    </source>
</evidence>
<organism evidence="7 8">
    <name type="scientific">Zostera marina</name>
    <name type="common">Eelgrass</name>
    <dbReference type="NCBI Taxonomy" id="29655"/>
    <lineage>
        <taxon>Eukaryota</taxon>
        <taxon>Viridiplantae</taxon>
        <taxon>Streptophyta</taxon>
        <taxon>Embryophyta</taxon>
        <taxon>Tracheophyta</taxon>
        <taxon>Spermatophyta</taxon>
        <taxon>Magnoliopsida</taxon>
        <taxon>Liliopsida</taxon>
        <taxon>Zosteraceae</taxon>
        <taxon>Zostera</taxon>
    </lineage>
</organism>
<protein>
    <submittedName>
        <fullName evidence="7">Putative peptide transporter, Protein NRT1/ PTR FAMILY 4.9</fullName>
    </submittedName>
</protein>
<accession>A0A0K9NJX1</accession>
<dbReference type="InterPro" id="IPR000109">
    <property type="entry name" value="POT_fam"/>
</dbReference>
<feature type="transmembrane region" description="Helical" evidence="6">
    <location>
        <begin position="184"/>
        <end position="206"/>
    </location>
</feature>
<comment type="caution">
    <text evidence="7">The sequence shown here is derived from an EMBL/GenBank/DDBJ whole genome shotgun (WGS) entry which is preliminary data.</text>
</comment>
<feature type="transmembrane region" description="Helical" evidence="6">
    <location>
        <begin position="533"/>
        <end position="552"/>
    </location>
</feature>
<dbReference type="EMBL" id="LFYR01002110">
    <property type="protein sequence ID" value="KMZ56918.1"/>
    <property type="molecule type" value="Genomic_DNA"/>
</dbReference>
<evidence type="ECO:0000313" key="7">
    <source>
        <dbReference type="EMBL" id="KMZ56918.1"/>
    </source>
</evidence>
<dbReference type="Proteomes" id="UP000036987">
    <property type="component" value="Unassembled WGS sequence"/>
</dbReference>
<dbReference type="AlphaFoldDB" id="A0A0K9NJX1"/>
<dbReference type="GO" id="GO:0022857">
    <property type="term" value="F:transmembrane transporter activity"/>
    <property type="evidence" value="ECO:0000318"/>
    <property type="project" value="GO_Central"/>
</dbReference>
<dbReference type="InterPro" id="IPR036259">
    <property type="entry name" value="MFS_trans_sf"/>
</dbReference>
<keyword evidence="5 6" id="KW-0472">Membrane</keyword>
<reference evidence="8" key="1">
    <citation type="journal article" date="2016" name="Nature">
        <title>The genome of the seagrass Zostera marina reveals angiosperm adaptation to the sea.</title>
        <authorList>
            <person name="Olsen J.L."/>
            <person name="Rouze P."/>
            <person name="Verhelst B."/>
            <person name="Lin Y.-C."/>
            <person name="Bayer T."/>
            <person name="Collen J."/>
            <person name="Dattolo E."/>
            <person name="De Paoli E."/>
            <person name="Dittami S."/>
            <person name="Maumus F."/>
            <person name="Michel G."/>
            <person name="Kersting A."/>
            <person name="Lauritano C."/>
            <person name="Lohaus R."/>
            <person name="Toepel M."/>
            <person name="Tonon T."/>
            <person name="Vanneste K."/>
            <person name="Amirebrahimi M."/>
            <person name="Brakel J."/>
            <person name="Bostroem C."/>
            <person name="Chovatia M."/>
            <person name="Grimwood J."/>
            <person name="Jenkins J.W."/>
            <person name="Jueterbock A."/>
            <person name="Mraz A."/>
            <person name="Stam W.T."/>
            <person name="Tice H."/>
            <person name="Bornberg-Bauer E."/>
            <person name="Green P.J."/>
            <person name="Pearson G.A."/>
            <person name="Procaccini G."/>
            <person name="Duarte C.M."/>
            <person name="Schmutz J."/>
            <person name="Reusch T.B.H."/>
            <person name="Van de Peer Y."/>
        </authorList>
    </citation>
    <scope>NUCLEOTIDE SEQUENCE [LARGE SCALE GENOMIC DNA]</scope>
    <source>
        <strain evidence="8">cv. Finnish</strain>
    </source>
</reference>
<dbReference type="CDD" id="cd17414">
    <property type="entry name" value="MFS_NPF4"/>
    <property type="match status" value="1"/>
</dbReference>
<name>A0A0K9NJX1_ZOSMR</name>
<dbReference type="GO" id="GO:0055085">
    <property type="term" value="P:transmembrane transport"/>
    <property type="evidence" value="ECO:0000318"/>
    <property type="project" value="GO_Central"/>
</dbReference>
<feature type="transmembrane region" description="Helical" evidence="6">
    <location>
        <begin position="27"/>
        <end position="47"/>
    </location>
</feature>
<feature type="transmembrane region" description="Helical" evidence="6">
    <location>
        <begin position="368"/>
        <end position="391"/>
    </location>
</feature>
<proteinExistence type="inferred from homology"/>
<evidence type="ECO:0000256" key="3">
    <source>
        <dbReference type="ARBA" id="ARBA00022692"/>
    </source>
</evidence>
<feature type="transmembrane region" description="Helical" evidence="6">
    <location>
        <begin position="448"/>
        <end position="472"/>
    </location>
</feature>